<dbReference type="PANTHER" id="PTHR30137">
    <property type="entry name" value="LUCIFERASE-LIKE MONOOXYGENASE"/>
    <property type="match status" value="1"/>
</dbReference>
<dbReference type="EMBL" id="QWGE01000004">
    <property type="protein sequence ID" value="RIJ36928.1"/>
    <property type="molecule type" value="Genomic_DNA"/>
</dbReference>
<dbReference type="InterPro" id="IPR036661">
    <property type="entry name" value="Luciferase-like_sf"/>
</dbReference>
<evidence type="ECO:0000313" key="4">
    <source>
        <dbReference type="EMBL" id="RIJ36928.1"/>
    </source>
</evidence>
<dbReference type="InterPro" id="IPR050766">
    <property type="entry name" value="Bact_Lucif_Oxidored"/>
</dbReference>
<dbReference type="PANTHER" id="PTHR30137:SF19">
    <property type="entry name" value="LUCIFERASE-LIKE MONOOXYGENASE"/>
    <property type="match status" value="1"/>
</dbReference>
<accession>A0A399S0V7</accession>
<reference evidence="5" key="1">
    <citation type="submission" date="2018-08" db="EMBL/GenBank/DDBJ databases">
        <title>Mucilaginibacter sp. MYSH2.</title>
        <authorList>
            <person name="Seo T."/>
        </authorList>
    </citation>
    <scope>NUCLEOTIDE SEQUENCE [LARGE SCALE GENOMIC DNA]</scope>
    <source>
        <strain evidence="5">KIRAN</strain>
    </source>
</reference>
<name>A0A399S0V7_9BACT</name>
<dbReference type="Pfam" id="PF00296">
    <property type="entry name" value="Bac_luciferase"/>
    <property type="match status" value="1"/>
</dbReference>
<dbReference type="OrthoDB" id="9780518at2"/>
<dbReference type="RefSeq" id="WP_119432863.1">
    <property type="nucleotide sequence ID" value="NZ_QWGE01000004.1"/>
</dbReference>
<feature type="domain" description="Luciferase-like" evidence="3">
    <location>
        <begin position="10"/>
        <end position="310"/>
    </location>
</feature>
<dbReference type="InterPro" id="IPR011251">
    <property type="entry name" value="Luciferase-like_dom"/>
</dbReference>
<sequence>MSTSRKLKLSILDQSPVRKLGTAKQAIQETVKLAQMAEQWGYTRFWVSEHHNTRSLAGSTPEVLLAHLAAKTEHIRLGSGGVMLPHYSALKVAENFKMLETLYPGRIDLGIGRAPGSDRLTAAALNPHNEFNEAAFMQQLKDLGHYLHDTFEPGDITEKIRANPAAPSAPPVYILSSSGQSGLFASHFGLAFSFAHFINPIGGPQMVQAYRQHFEPSAFLSEPEANVGVFVLCADTEEKALELQATMDLLMLRIEKGISAGVPPYEDVQRQNYTEAEQQRIAYNRQRVICGTQAQVKYKLEELAVQYGVEELMLVTITYSFEDRLRSYELLAEAFELS</sequence>
<gene>
    <name evidence="4" type="ORF">D1627_13995</name>
</gene>
<evidence type="ECO:0000256" key="1">
    <source>
        <dbReference type="ARBA" id="ARBA00007789"/>
    </source>
</evidence>
<dbReference type="CDD" id="cd00347">
    <property type="entry name" value="Flavin_utilizing_monoxygenases"/>
    <property type="match status" value="1"/>
</dbReference>
<comment type="caution">
    <text evidence="4">The sequence shown here is derived from an EMBL/GenBank/DDBJ whole genome shotgun (WGS) entry which is preliminary data.</text>
</comment>
<keyword evidence="5" id="KW-1185">Reference proteome</keyword>
<protein>
    <recommendedName>
        <fullName evidence="2">Luciferase-like monooxygenase</fullName>
    </recommendedName>
</protein>
<dbReference type="GO" id="GO:0016705">
    <property type="term" value="F:oxidoreductase activity, acting on paired donors, with incorporation or reduction of molecular oxygen"/>
    <property type="evidence" value="ECO:0007669"/>
    <property type="project" value="InterPro"/>
</dbReference>
<dbReference type="GO" id="GO:0005829">
    <property type="term" value="C:cytosol"/>
    <property type="evidence" value="ECO:0007669"/>
    <property type="project" value="TreeGrafter"/>
</dbReference>
<evidence type="ECO:0000259" key="3">
    <source>
        <dbReference type="Pfam" id="PF00296"/>
    </source>
</evidence>
<dbReference type="Proteomes" id="UP000266005">
    <property type="component" value="Unassembled WGS sequence"/>
</dbReference>
<dbReference type="AlphaFoldDB" id="A0A399S0V7"/>
<dbReference type="FunFam" id="3.20.20.30:FF:000002">
    <property type="entry name" value="LLM class flavin-dependent oxidoreductase"/>
    <property type="match status" value="1"/>
</dbReference>
<dbReference type="NCBIfam" id="TIGR03558">
    <property type="entry name" value="oxido_grp_1"/>
    <property type="match status" value="1"/>
</dbReference>
<evidence type="ECO:0000313" key="5">
    <source>
        <dbReference type="Proteomes" id="UP000266005"/>
    </source>
</evidence>
<proteinExistence type="predicted"/>
<dbReference type="SUPFAM" id="SSF51679">
    <property type="entry name" value="Bacterial luciferase-like"/>
    <property type="match status" value="1"/>
</dbReference>
<dbReference type="Gene3D" id="3.20.20.30">
    <property type="entry name" value="Luciferase-like domain"/>
    <property type="match status" value="1"/>
</dbReference>
<dbReference type="InterPro" id="IPR019949">
    <property type="entry name" value="CmoO-like"/>
</dbReference>
<organism evidence="4 5">
    <name type="scientific">Pontibacter oryzae</name>
    <dbReference type="NCBI Taxonomy" id="2304593"/>
    <lineage>
        <taxon>Bacteria</taxon>
        <taxon>Pseudomonadati</taxon>
        <taxon>Bacteroidota</taxon>
        <taxon>Cytophagia</taxon>
        <taxon>Cytophagales</taxon>
        <taxon>Hymenobacteraceae</taxon>
        <taxon>Pontibacter</taxon>
    </lineage>
</organism>
<evidence type="ECO:0000256" key="2">
    <source>
        <dbReference type="ARBA" id="ARBA00074555"/>
    </source>
</evidence>
<comment type="similarity">
    <text evidence="1">To bacterial alkanal monooxygenase alpha and beta chains.</text>
</comment>